<reference evidence="3 4" key="1">
    <citation type="journal article" date="2017" name="Curr. Biol.">
        <title>The Evolution of Venom by Co-option of Single-Copy Genes.</title>
        <authorList>
            <person name="Martinson E.O."/>
            <person name="Mrinalini"/>
            <person name="Kelkar Y.D."/>
            <person name="Chang C.H."/>
            <person name="Werren J.H."/>
        </authorList>
    </citation>
    <scope>NUCLEOTIDE SEQUENCE [LARGE SCALE GENOMIC DNA]</scope>
    <source>
        <strain evidence="3 4">Alberta</strain>
        <tissue evidence="3">Whole body</tissue>
    </source>
</reference>
<evidence type="ECO:0000313" key="4">
    <source>
        <dbReference type="Proteomes" id="UP000215335"/>
    </source>
</evidence>
<comment type="caution">
    <text evidence="3">The sequence shown here is derived from an EMBL/GenBank/DDBJ whole genome shotgun (WGS) entry which is preliminary data.</text>
</comment>
<dbReference type="InterPro" id="IPR049512">
    <property type="entry name" value="DJR-like_dom"/>
</dbReference>
<keyword evidence="4" id="KW-1185">Reference proteome</keyword>
<gene>
    <name evidence="3" type="ORF">TSAR_000799</name>
</gene>
<name>A0A232FL46_9HYME</name>
<dbReference type="PANTHER" id="PTHR36159:SF1">
    <property type="entry name" value="RETROVIRUS-RELATED POL POLYPROTEIN FROM TRANSPOSON 412-LIKE PROTEIN"/>
    <property type="match status" value="1"/>
</dbReference>
<evidence type="ECO:0000259" key="2">
    <source>
        <dbReference type="Pfam" id="PF21738"/>
    </source>
</evidence>
<organism evidence="3 4">
    <name type="scientific">Trichomalopsis sarcophagae</name>
    <dbReference type="NCBI Taxonomy" id="543379"/>
    <lineage>
        <taxon>Eukaryota</taxon>
        <taxon>Metazoa</taxon>
        <taxon>Ecdysozoa</taxon>
        <taxon>Arthropoda</taxon>
        <taxon>Hexapoda</taxon>
        <taxon>Insecta</taxon>
        <taxon>Pterygota</taxon>
        <taxon>Neoptera</taxon>
        <taxon>Endopterygota</taxon>
        <taxon>Hymenoptera</taxon>
        <taxon>Apocrita</taxon>
        <taxon>Proctotrupomorpha</taxon>
        <taxon>Chalcidoidea</taxon>
        <taxon>Pteromalidae</taxon>
        <taxon>Pteromalinae</taxon>
        <taxon>Trichomalopsis</taxon>
    </lineage>
</organism>
<dbReference type="OrthoDB" id="6746907at2759"/>
<dbReference type="Pfam" id="PF21738">
    <property type="entry name" value="DJR-like_dom"/>
    <property type="match status" value="1"/>
</dbReference>
<feature type="domain" description="Double jelly roll-like" evidence="2">
    <location>
        <begin position="70"/>
        <end position="113"/>
    </location>
</feature>
<accession>A0A232FL46</accession>
<dbReference type="PANTHER" id="PTHR36159">
    <property type="entry name" value="PROTEIN CBG23766"/>
    <property type="match status" value="1"/>
</dbReference>
<dbReference type="AlphaFoldDB" id="A0A232FL46"/>
<sequence>MEGVLDIQSPIIFDESVAHYEIHAHQPYTSSSFNNSDEIRISIQHQDLCLLPFKSLLHIYDTTALQHTKFVNNAIYHMFEEIGYNMNAIEIDRCKNVGLTSIMKGYVSFAPRQNWLMPNVVLSDKRKIQQRKNNYIQKDIPIAISFRSWELRRETRVASGSGGCTRAQATGTSGDLDIEDIEHENAIDRLDVASRGHRIGDIRHEPRAPSHEPRATSHEP</sequence>
<dbReference type="STRING" id="543379.A0A232FL46"/>
<dbReference type="EMBL" id="NNAY01000056">
    <property type="protein sequence ID" value="OXU31461.1"/>
    <property type="molecule type" value="Genomic_DNA"/>
</dbReference>
<protein>
    <recommendedName>
        <fullName evidence="2">Double jelly roll-like domain-containing protein</fullName>
    </recommendedName>
</protein>
<proteinExistence type="predicted"/>
<feature type="region of interest" description="Disordered" evidence="1">
    <location>
        <begin position="197"/>
        <end position="220"/>
    </location>
</feature>
<evidence type="ECO:0000313" key="3">
    <source>
        <dbReference type="EMBL" id="OXU31461.1"/>
    </source>
</evidence>
<dbReference type="Proteomes" id="UP000215335">
    <property type="component" value="Unassembled WGS sequence"/>
</dbReference>
<evidence type="ECO:0000256" key="1">
    <source>
        <dbReference type="SAM" id="MobiDB-lite"/>
    </source>
</evidence>